<dbReference type="GeneID" id="62763876"/>
<evidence type="ECO:0000313" key="1">
    <source>
        <dbReference type="EMBL" id="RHF72145.1"/>
    </source>
</evidence>
<comment type="caution">
    <text evidence="1">The sequence shown here is derived from an EMBL/GenBank/DDBJ whole genome shotgun (WGS) entry which is preliminary data.</text>
</comment>
<accession>A0A414PU78</accession>
<organism evidence="1 2">
    <name type="scientific">Fusobacterium mortiferum</name>
    <dbReference type="NCBI Taxonomy" id="850"/>
    <lineage>
        <taxon>Bacteria</taxon>
        <taxon>Fusobacteriati</taxon>
        <taxon>Fusobacteriota</taxon>
        <taxon>Fusobacteriia</taxon>
        <taxon>Fusobacteriales</taxon>
        <taxon>Fusobacteriaceae</taxon>
        <taxon>Fusobacterium</taxon>
    </lineage>
</organism>
<evidence type="ECO:0000313" key="2">
    <source>
        <dbReference type="Proteomes" id="UP000284676"/>
    </source>
</evidence>
<dbReference type="Proteomes" id="UP000284676">
    <property type="component" value="Unassembled WGS sequence"/>
</dbReference>
<dbReference type="AlphaFoldDB" id="A0A414PU78"/>
<protein>
    <submittedName>
        <fullName evidence="1">Uncharacterized protein</fullName>
    </submittedName>
</protein>
<sequence length="182" mass="21208">MLDFKKIDEMIELIEDSIIPEGYSNNEFFIEFFKVVQLIPLSKYLRTKGKDSKLPKIMNSKKAGEILIATQKDDEIKLYLKRKGYSEIPELDYKSIMLLRKTDLYSNWNKVIAFLEGKGTVGEINQSTRKALLPQEIEMLENYIRSSLSIDEKELNWLLNKIKKVEEDKSIAKALKKLVNNL</sequence>
<name>A0A414PU78_FUSMR</name>
<reference evidence="1 2" key="1">
    <citation type="submission" date="2018-08" db="EMBL/GenBank/DDBJ databases">
        <title>A genome reference for cultivated species of the human gut microbiota.</title>
        <authorList>
            <person name="Zou Y."/>
            <person name="Xue W."/>
            <person name="Luo G."/>
        </authorList>
    </citation>
    <scope>NUCLEOTIDE SEQUENCE [LARGE SCALE GENOMIC DNA]</scope>
    <source>
        <strain evidence="1 2">AM25-1</strain>
    </source>
</reference>
<proteinExistence type="predicted"/>
<gene>
    <name evidence="1" type="ORF">DW663_07280</name>
</gene>
<dbReference type="EMBL" id="QRHL01000010">
    <property type="protein sequence ID" value="RHF72145.1"/>
    <property type="molecule type" value="Genomic_DNA"/>
</dbReference>
<dbReference type="RefSeq" id="WP_005885307.1">
    <property type="nucleotide sequence ID" value="NZ_CABMMQ010000002.1"/>
</dbReference>